<name>A0ABP9PKS7_9ACTN</name>
<sequence>MTPTSRSFAERERSETAEAGLGLLMLWLGPVAAFVIALLWGW</sequence>
<evidence type="ECO:0000313" key="3">
    <source>
        <dbReference type="Proteomes" id="UP001500221"/>
    </source>
</evidence>
<keyword evidence="1" id="KW-0812">Transmembrane</keyword>
<organism evidence="2 3">
    <name type="scientific">Nocardioides marinquilinus</name>
    <dbReference type="NCBI Taxonomy" id="1210400"/>
    <lineage>
        <taxon>Bacteria</taxon>
        <taxon>Bacillati</taxon>
        <taxon>Actinomycetota</taxon>
        <taxon>Actinomycetes</taxon>
        <taxon>Propionibacteriales</taxon>
        <taxon>Nocardioidaceae</taxon>
        <taxon>Nocardioides</taxon>
    </lineage>
</organism>
<keyword evidence="1" id="KW-1133">Transmembrane helix</keyword>
<feature type="transmembrane region" description="Helical" evidence="1">
    <location>
        <begin position="21"/>
        <end position="40"/>
    </location>
</feature>
<gene>
    <name evidence="2" type="ORF">GCM10023340_18060</name>
</gene>
<comment type="caution">
    <text evidence="2">The sequence shown here is derived from an EMBL/GenBank/DDBJ whole genome shotgun (WGS) entry which is preliminary data.</text>
</comment>
<dbReference type="EMBL" id="BAABKG010000002">
    <property type="protein sequence ID" value="GAA5146731.1"/>
    <property type="molecule type" value="Genomic_DNA"/>
</dbReference>
<proteinExistence type="predicted"/>
<evidence type="ECO:0000256" key="1">
    <source>
        <dbReference type="SAM" id="Phobius"/>
    </source>
</evidence>
<evidence type="ECO:0000313" key="2">
    <source>
        <dbReference type="EMBL" id="GAA5146731.1"/>
    </source>
</evidence>
<dbReference type="Proteomes" id="UP001500221">
    <property type="component" value="Unassembled WGS sequence"/>
</dbReference>
<keyword evidence="1" id="KW-0472">Membrane</keyword>
<accession>A0ABP9PKS7</accession>
<reference evidence="3" key="1">
    <citation type="journal article" date="2019" name="Int. J. Syst. Evol. Microbiol.">
        <title>The Global Catalogue of Microorganisms (GCM) 10K type strain sequencing project: providing services to taxonomists for standard genome sequencing and annotation.</title>
        <authorList>
            <consortium name="The Broad Institute Genomics Platform"/>
            <consortium name="The Broad Institute Genome Sequencing Center for Infectious Disease"/>
            <person name="Wu L."/>
            <person name="Ma J."/>
        </authorList>
    </citation>
    <scope>NUCLEOTIDE SEQUENCE [LARGE SCALE GENOMIC DNA]</scope>
    <source>
        <strain evidence="3">JCM 18459</strain>
    </source>
</reference>
<protein>
    <submittedName>
        <fullName evidence="2">Uncharacterized protein</fullName>
    </submittedName>
</protein>
<keyword evidence="3" id="KW-1185">Reference proteome</keyword>